<dbReference type="EMBL" id="ADLS01000019">
    <property type="protein sequence ID" value="EGX70082.1"/>
    <property type="molecule type" value="Genomic_DNA"/>
</dbReference>
<gene>
    <name evidence="1" type="ORF">HMPREF9452_01529</name>
</gene>
<dbReference type="OrthoDB" id="1664716at2"/>
<protein>
    <submittedName>
        <fullName evidence="1">Uncharacterized protein</fullName>
    </submittedName>
</protein>
<dbReference type="Proteomes" id="UP000004830">
    <property type="component" value="Unassembled WGS sequence"/>
</dbReference>
<evidence type="ECO:0000313" key="1">
    <source>
        <dbReference type="EMBL" id="EGX70082.1"/>
    </source>
</evidence>
<proteinExistence type="predicted"/>
<comment type="caution">
    <text evidence="1">The sequence shown here is derived from an EMBL/GenBank/DDBJ whole genome shotgun (WGS) entry which is preliminary data.</text>
</comment>
<sequence>MDRDRCRDILKDHFVLFSVEGTAEAAIINSLIENDALIVPHDHLVSDYTDATRYYTRTRKAKDIVDRYFNVNYRSATANGLAIARIVDTSSGKFVLPKSLKDEAEVLSFYTKPEIEMLVIHREGAFREWERASRKDRSLRPNVFCKSTLGIKDVKEDRFLSDYWSDCGKLIHAIKVYSETAHRDRDELMLVDLLK</sequence>
<name>G1WJL6_9ACTN</name>
<dbReference type="GeneID" id="62759229"/>
<dbReference type="STRING" id="742742.HMPREF9452_01529"/>
<organism evidence="1 2">
    <name type="scientific">Collinsella tanakaei YIT 12063</name>
    <dbReference type="NCBI Taxonomy" id="742742"/>
    <lineage>
        <taxon>Bacteria</taxon>
        <taxon>Bacillati</taxon>
        <taxon>Actinomycetota</taxon>
        <taxon>Coriobacteriia</taxon>
        <taxon>Coriobacteriales</taxon>
        <taxon>Coriobacteriaceae</taxon>
        <taxon>Collinsella</taxon>
    </lineage>
</organism>
<dbReference type="eggNOG" id="ENOG5032YW9">
    <property type="taxonomic scope" value="Bacteria"/>
</dbReference>
<dbReference type="RefSeq" id="WP_009141563.1">
    <property type="nucleotide sequence ID" value="NZ_JH126470.1"/>
</dbReference>
<evidence type="ECO:0000313" key="2">
    <source>
        <dbReference type="Proteomes" id="UP000004830"/>
    </source>
</evidence>
<accession>G1WJL6</accession>
<dbReference type="AlphaFoldDB" id="G1WJL6"/>
<keyword evidence="2" id="KW-1185">Reference proteome</keyword>
<reference evidence="1 2" key="1">
    <citation type="submission" date="2011-06" db="EMBL/GenBank/DDBJ databases">
        <title>The Genome Sequence of Collinsella tanakaei YIT 12063.</title>
        <authorList>
            <consortium name="The Broad Institute Genome Sequencing Platform"/>
            <person name="Earl A."/>
            <person name="Ward D."/>
            <person name="Feldgarden M."/>
            <person name="Gevers D."/>
            <person name="Morotomi M."/>
            <person name="Young S.K."/>
            <person name="Zeng Q."/>
            <person name="Gargeya S."/>
            <person name="Fitzgerald M."/>
            <person name="Haas B."/>
            <person name="Abouelleil A."/>
            <person name="Alvarado L."/>
            <person name="Arachchi H.M."/>
            <person name="Berlin A."/>
            <person name="Brown A."/>
            <person name="Chapman S.B."/>
            <person name="Chen Z."/>
            <person name="Dunbar C."/>
            <person name="Freedman E."/>
            <person name="Gearin G."/>
            <person name="Gellesch M."/>
            <person name="Goldberg J."/>
            <person name="Griggs A."/>
            <person name="Gujja S."/>
            <person name="Heiman D."/>
            <person name="Howarth C."/>
            <person name="Larson L."/>
            <person name="Lui A."/>
            <person name="MacDonald P.J.P."/>
            <person name="Mehta T."/>
            <person name="Montmayeur A."/>
            <person name="Murphy C."/>
            <person name="Neiman D."/>
            <person name="Pearson M."/>
            <person name="Priest M."/>
            <person name="Roberts A."/>
            <person name="Saif S."/>
            <person name="Shea T."/>
            <person name="Shenoy N."/>
            <person name="Sisk P."/>
            <person name="Stolte C."/>
            <person name="Sykes S."/>
            <person name="Wortman J."/>
            <person name="Nusbaum C."/>
            <person name="Birren B."/>
        </authorList>
    </citation>
    <scope>NUCLEOTIDE SEQUENCE [LARGE SCALE GENOMIC DNA]</scope>
    <source>
        <strain evidence="1 2">YIT 12063</strain>
    </source>
</reference>
<dbReference type="HOGENOM" id="CLU_120377_0_0_11"/>